<gene>
    <name evidence="1" type="ORF">D5R55_25580</name>
</gene>
<name>A0A3N8ZK86_9BURK</name>
<accession>A0A3N8ZK86</accession>
<reference evidence="1 2" key="1">
    <citation type="submission" date="2018-12" db="EMBL/GenBank/DDBJ databases">
        <title>Cadmium resistance mechanism in endophytic bacteria Burkholderia cenocepacia YG-3.</title>
        <authorList>
            <person name="Zhang X."/>
            <person name="Wang X."/>
            <person name="Zhu Y."/>
        </authorList>
    </citation>
    <scope>NUCLEOTIDE SEQUENCE [LARGE SCALE GENOMIC DNA]</scope>
    <source>
        <strain evidence="1 2">YG-3</strain>
    </source>
</reference>
<dbReference type="RefSeq" id="WP_027782660.1">
    <property type="nucleotide sequence ID" value="NZ_CP034547.1"/>
</dbReference>
<organism evidence="1 2">
    <name type="scientific">Burkholderia cenocepacia</name>
    <dbReference type="NCBI Taxonomy" id="95486"/>
    <lineage>
        <taxon>Bacteria</taxon>
        <taxon>Pseudomonadati</taxon>
        <taxon>Pseudomonadota</taxon>
        <taxon>Betaproteobacteria</taxon>
        <taxon>Burkholderiales</taxon>
        <taxon>Burkholderiaceae</taxon>
        <taxon>Burkholderia</taxon>
        <taxon>Burkholderia cepacia complex</taxon>
    </lineage>
</organism>
<dbReference type="AlphaFoldDB" id="A0A3N8ZK86"/>
<evidence type="ECO:0000313" key="2">
    <source>
        <dbReference type="Proteomes" id="UP000277191"/>
    </source>
</evidence>
<dbReference type="Proteomes" id="UP000277191">
    <property type="component" value="Chromosome 3"/>
</dbReference>
<sequence>MSFIGNIVKSVVGDVTKAAGDVLHGVGNALHGAATFGKGLLSGNPKEALAGAGAIAKGGLEALEGGTALAENLTPEGAATALALAGGKEAVRTLTSGTGAA</sequence>
<dbReference type="GeneID" id="300973200"/>
<evidence type="ECO:0000313" key="1">
    <source>
        <dbReference type="EMBL" id="AZQ54302.1"/>
    </source>
</evidence>
<protein>
    <submittedName>
        <fullName evidence="1">Uncharacterized protein</fullName>
    </submittedName>
</protein>
<proteinExistence type="predicted"/>
<dbReference type="EMBL" id="CP034547">
    <property type="protein sequence ID" value="AZQ54302.1"/>
    <property type="molecule type" value="Genomic_DNA"/>
</dbReference>